<protein>
    <submittedName>
        <fullName evidence="2">Uncharacterized protein</fullName>
    </submittedName>
</protein>
<dbReference type="EMBL" id="CP012098">
    <property type="protein sequence ID" value="AQP40261.1"/>
    <property type="molecule type" value="Genomic_DNA"/>
</dbReference>
<evidence type="ECO:0000313" key="2">
    <source>
        <dbReference type="EMBL" id="CUM82147.1"/>
    </source>
</evidence>
<gene>
    <name evidence="1" type="ORF">DO83_12150</name>
    <name evidence="2" type="ORF">ERS852425_00825</name>
    <name evidence="3" type="ORF">ERS852520_00742</name>
</gene>
<dbReference type="EMBL" id="CYXT01000004">
    <property type="protein sequence ID" value="CUM82147.1"/>
    <property type="molecule type" value="Genomic_DNA"/>
</dbReference>
<dbReference type="Proteomes" id="UP000095598">
    <property type="component" value="Unassembled WGS sequence"/>
</dbReference>
<evidence type="ECO:0000313" key="5">
    <source>
        <dbReference type="Proteomes" id="UP000095598"/>
    </source>
</evidence>
<proteinExistence type="predicted"/>
<evidence type="ECO:0000313" key="1">
    <source>
        <dbReference type="EMBL" id="AQP40261.1"/>
    </source>
</evidence>
<evidence type="ECO:0000313" key="4">
    <source>
        <dbReference type="Proteomes" id="UP000095564"/>
    </source>
</evidence>
<reference evidence="1 6" key="2">
    <citation type="journal article" date="2016" name="Sci. Rep.">
        <title>Accelerated dysbiosis of gut microbiota during aggravation of DSS-induced colitis by a butyrate-producing bacterium.</title>
        <authorList>
            <person name="Zhang Q."/>
            <person name="Wu Y."/>
            <person name="Wang J."/>
            <person name="Wu G."/>
            <person name="Long W."/>
            <person name="Xue Z."/>
            <person name="Wang L."/>
            <person name="Zhang X."/>
            <person name="Pang X."/>
            <person name="Zhao Y."/>
            <person name="Zhao L."/>
            <person name="Zhang C."/>
        </authorList>
    </citation>
    <scope>NUCLEOTIDE SEQUENCE [LARGE SCALE GENOMIC DNA]</scope>
    <source>
        <strain evidence="1 6">BPB5</strain>
    </source>
</reference>
<dbReference type="EMBL" id="CZAU01000005">
    <property type="protein sequence ID" value="CUP16621.1"/>
    <property type="molecule type" value="Genomic_DNA"/>
</dbReference>
<evidence type="ECO:0000313" key="6">
    <source>
        <dbReference type="Proteomes" id="UP000188159"/>
    </source>
</evidence>
<dbReference type="Proteomes" id="UP000095564">
    <property type="component" value="Unassembled WGS sequence"/>
</dbReference>
<dbReference type="RefSeq" id="WP_009204397.1">
    <property type="nucleotide sequence ID" value="NZ_CACRSX010000064.1"/>
</dbReference>
<reference evidence="4 5" key="1">
    <citation type="submission" date="2015-09" db="EMBL/GenBank/DDBJ databases">
        <authorList>
            <consortium name="Pathogen Informatics"/>
        </authorList>
    </citation>
    <scope>NUCLEOTIDE SEQUENCE [LARGE SCALE GENOMIC DNA]</scope>
    <source>
        <strain evidence="2 5">2789STDY5608868</strain>
        <strain evidence="3 4">2789STDY5834908</strain>
    </source>
</reference>
<sequence length="185" mass="21399">MSKLTDFIKLMTGHFDNKEQFDKMQAEGKTYPYAKHINTACNDKIKNLPENFNGTFVVEESYYKTDGKSHTSPHLFLISENNEGIVLSSYDIPNGEDKNTFSYDSMKAVDYSELNESKKFTPALYREKDGVWEGGSTSQFSPVMIFKLWERFSEDSLEVSEIIEVNGRRTFGYDDPIVYKRKIFV</sequence>
<name>A0A173RWQ1_ANAHA</name>
<accession>A0A173RWQ1</accession>
<dbReference type="OrthoDB" id="3196946at2"/>
<evidence type="ECO:0000313" key="3">
    <source>
        <dbReference type="EMBL" id="CUP16621.1"/>
    </source>
</evidence>
<dbReference type="AlphaFoldDB" id="A0A173RWQ1"/>
<dbReference type="Proteomes" id="UP000188159">
    <property type="component" value="Chromosome"/>
</dbReference>
<organism evidence="2 5">
    <name type="scientific">Anaerostipes hadrus</name>
    <dbReference type="NCBI Taxonomy" id="649756"/>
    <lineage>
        <taxon>Bacteria</taxon>
        <taxon>Bacillati</taxon>
        <taxon>Bacillota</taxon>
        <taxon>Clostridia</taxon>
        <taxon>Lachnospirales</taxon>
        <taxon>Lachnospiraceae</taxon>
        <taxon>Anaerostipes</taxon>
    </lineage>
</organism>